<reference evidence="1" key="1">
    <citation type="journal article" date="2018" name="Genome Res.">
        <title>The genomic architecture and molecular evolution of ant odorant receptors.</title>
        <authorList>
            <person name="McKenzie S.K."/>
            <person name="Kronauer D.J.C."/>
        </authorList>
    </citation>
    <scope>NUCLEOTIDE SEQUENCE [LARGE SCALE GENOMIC DNA]</scope>
    <source>
        <strain evidence="1">Clonal line C1</strain>
    </source>
</reference>
<dbReference type="EMBL" id="QOIP01000006">
    <property type="protein sequence ID" value="RLU21697.1"/>
    <property type="molecule type" value="Genomic_DNA"/>
</dbReference>
<evidence type="ECO:0000313" key="1">
    <source>
        <dbReference type="EMBL" id="RLU21697.1"/>
    </source>
</evidence>
<accession>A0A3L8DMQ6</accession>
<dbReference type="Proteomes" id="UP000279307">
    <property type="component" value="Chromosome 6"/>
</dbReference>
<protein>
    <submittedName>
        <fullName evidence="1">Uncharacterized protein</fullName>
    </submittedName>
</protein>
<sequence length="110" mass="12944">MRVSRVHTHKPTYTHIVRSFHLRVKAPFWPNGTVRDTERRDSFTRGVIASPKGAVIDIGGTEDERVEEKKKQKREREEQRCADWTTDKWIVNENLFIMKVETRAAHESAR</sequence>
<gene>
    <name evidence="1" type="ORF">DMN91_006073</name>
</gene>
<reference evidence="1" key="2">
    <citation type="submission" date="2018-07" db="EMBL/GenBank/DDBJ databases">
        <authorList>
            <person name="Mckenzie S.K."/>
            <person name="Kronauer D.J.C."/>
        </authorList>
    </citation>
    <scope>NUCLEOTIDE SEQUENCE</scope>
    <source>
        <strain evidence="1">Clonal line C1</strain>
    </source>
</reference>
<organism evidence="1">
    <name type="scientific">Ooceraea biroi</name>
    <name type="common">Clonal raider ant</name>
    <name type="synonym">Cerapachys biroi</name>
    <dbReference type="NCBI Taxonomy" id="2015173"/>
    <lineage>
        <taxon>Eukaryota</taxon>
        <taxon>Metazoa</taxon>
        <taxon>Ecdysozoa</taxon>
        <taxon>Arthropoda</taxon>
        <taxon>Hexapoda</taxon>
        <taxon>Insecta</taxon>
        <taxon>Pterygota</taxon>
        <taxon>Neoptera</taxon>
        <taxon>Endopterygota</taxon>
        <taxon>Hymenoptera</taxon>
        <taxon>Apocrita</taxon>
        <taxon>Aculeata</taxon>
        <taxon>Formicoidea</taxon>
        <taxon>Formicidae</taxon>
        <taxon>Dorylinae</taxon>
        <taxon>Ooceraea</taxon>
    </lineage>
</organism>
<name>A0A3L8DMQ6_OOCBI</name>
<comment type="caution">
    <text evidence="1">The sequence shown here is derived from an EMBL/GenBank/DDBJ whole genome shotgun (WGS) entry which is preliminary data.</text>
</comment>
<dbReference type="AlphaFoldDB" id="A0A3L8DMQ6"/>
<proteinExistence type="predicted"/>